<comment type="subcellular location">
    <subcellularLocation>
        <location evidence="1">Nucleus</location>
    </subcellularLocation>
</comment>
<keyword evidence="3" id="KW-0880">Kelch repeat</keyword>
<dbReference type="OrthoDB" id="10254730at2759"/>
<feature type="domain" description="DNA polymerase alpha/delta/epsilon subunit B" evidence="8">
    <location>
        <begin position="738"/>
        <end position="938"/>
    </location>
</feature>
<evidence type="ECO:0000256" key="4">
    <source>
        <dbReference type="ARBA" id="ARBA00022705"/>
    </source>
</evidence>
<evidence type="ECO:0000256" key="3">
    <source>
        <dbReference type="ARBA" id="ARBA00022441"/>
    </source>
</evidence>
<gene>
    <name evidence="10" type="ORF">Ocin01_08128</name>
</gene>
<dbReference type="SUPFAM" id="SSF50965">
    <property type="entry name" value="Galactose oxidase, central domain"/>
    <property type="match status" value="1"/>
</dbReference>
<evidence type="ECO:0000256" key="1">
    <source>
        <dbReference type="ARBA" id="ARBA00004123"/>
    </source>
</evidence>
<evidence type="ECO:0000256" key="6">
    <source>
        <dbReference type="ARBA" id="ARBA00023242"/>
    </source>
</evidence>
<dbReference type="PANTHER" id="PTHR12708:SF0">
    <property type="entry name" value="DNA POLYMERASE EPSILON SUBUNIT 2"/>
    <property type="match status" value="1"/>
</dbReference>
<keyword evidence="11" id="KW-1185">Reference proteome</keyword>
<dbReference type="STRING" id="48709.A0A1D2N018"/>
<dbReference type="Pfam" id="PF24681">
    <property type="entry name" value="Kelch_KLHDC2_KLHL20_DRC7"/>
    <property type="match status" value="1"/>
</dbReference>
<dbReference type="InterPro" id="IPR015915">
    <property type="entry name" value="Kelch-typ_b-propeller"/>
</dbReference>
<dbReference type="Pfam" id="PF12213">
    <property type="entry name" value="Dpoe2NT"/>
    <property type="match status" value="1"/>
</dbReference>
<organism evidence="10 11">
    <name type="scientific">Orchesella cincta</name>
    <name type="common">Springtail</name>
    <name type="synonym">Podura cincta</name>
    <dbReference type="NCBI Taxonomy" id="48709"/>
    <lineage>
        <taxon>Eukaryota</taxon>
        <taxon>Metazoa</taxon>
        <taxon>Ecdysozoa</taxon>
        <taxon>Arthropoda</taxon>
        <taxon>Hexapoda</taxon>
        <taxon>Collembola</taxon>
        <taxon>Entomobryomorpha</taxon>
        <taxon>Entomobryoidea</taxon>
        <taxon>Orchesellidae</taxon>
        <taxon>Orchesellinae</taxon>
        <taxon>Orchesella</taxon>
    </lineage>
</organism>
<dbReference type="Pfam" id="PF01344">
    <property type="entry name" value="Kelch_1"/>
    <property type="match status" value="1"/>
</dbReference>
<dbReference type="InterPro" id="IPR011043">
    <property type="entry name" value="Gal_Oxase/kelch_b-propeller"/>
</dbReference>
<dbReference type="GO" id="GO:0042276">
    <property type="term" value="P:error-prone translesion synthesis"/>
    <property type="evidence" value="ECO:0007669"/>
    <property type="project" value="TreeGrafter"/>
</dbReference>
<dbReference type="EMBL" id="LJIJ01000343">
    <property type="protein sequence ID" value="ODM98551.1"/>
    <property type="molecule type" value="Genomic_DNA"/>
</dbReference>
<dbReference type="PANTHER" id="PTHR12708">
    <property type="entry name" value="DNA POLYMERASE EPSILON SUBUNIT B"/>
    <property type="match status" value="1"/>
</dbReference>
<comment type="caution">
    <text evidence="10">The sequence shown here is derived from an EMBL/GenBank/DDBJ whole genome shotgun (WGS) entry which is preliminary data.</text>
</comment>
<name>A0A1D2N018_ORCCI</name>
<dbReference type="Pfam" id="PF04042">
    <property type="entry name" value="DNA_pol_E_B"/>
    <property type="match status" value="1"/>
</dbReference>
<comment type="similarity">
    <text evidence="2">Belongs to the DNA polymerase epsilon subunit B family.</text>
</comment>
<dbReference type="InterPro" id="IPR024639">
    <property type="entry name" value="DNA_pol_e_bsu_N"/>
</dbReference>
<evidence type="ECO:0000259" key="9">
    <source>
        <dbReference type="Pfam" id="PF12213"/>
    </source>
</evidence>
<dbReference type="Gene3D" id="1.10.8.60">
    <property type="match status" value="1"/>
</dbReference>
<dbReference type="GO" id="GO:0006261">
    <property type="term" value="P:DNA-templated DNA replication"/>
    <property type="evidence" value="ECO:0007669"/>
    <property type="project" value="InterPro"/>
</dbReference>
<dbReference type="Gene3D" id="2.120.10.80">
    <property type="entry name" value="Kelch-type beta propeller"/>
    <property type="match status" value="2"/>
</dbReference>
<dbReference type="GO" id="GO:0003677">
    <property type="term" value="F:DNA binding"/>
    <property type="evidence" value="ECO:0007669"/>
    <property type="project" value="UniProtKB-KW"/>
</dbReference>
<dbReference type="Proteomes" id="UP000094527">
    <property type="component" value="Unassembled WGS sequence"/>
</dbReference>
<evidence type="ECO:0000313" key="10">
    <source>
        <dbReference type="EMBL" id="ODM98551.1"/>
    </source>
</evidence>
<evidence type="ECO:0000313" key="11">
    <source>
        <dbReference type="Proteomes" id="UP000094527"/>
    </source>
</evidence>
<dbReference type="Gene3D" id="3.60.21.60">
    <property type="match status" value="1"/>
</dbReference>
<protein>
    <recommendedName>
        <fullName evidence="7">DNA polymerase II subunit 2</fullName>
    </recommendedName>
</protein>
<keyword evidence="4" id="KW-0235">DNA replication</keyword>
<dbReference type="AlphaFoldDB" id="A0A1D2N018"/>
<accession>A0A1D2N018</accession>
<keyword evidence="6" id="KW-0539">Nucleus</keyword>
<evidence type="ECO:0000259" key="8">
    <source>
        <dbReference type="Pfam" id="PF04042"/>
    </source>
</evidence>
<evidence type="ECO:0000256" key="7">
    <source>
        <dbReference type="ARBA" id="ARBA00032930"/>
    </source>
</evidence>
<dbReference type="InterPro" id="IPR006652">
    <property type="entry name" value="Kelch_1"/>
</dbReference>
<keyword evidence="5" id="KW-0238">DNA-binding</keyword>
<dbReference type="GO" id="GO:0008622">
    <property type="term" value="C:epsilon DNA polymerase complex"/>
    <property type="evidence" value="ECO:0007669"/>
    <property type="project" value="InterPro"/>
</dbReference>
<evidence type="ECO:0000256" key="5">
    <source>
        <dbReference type="ARBA" id="ARBA00023125"/>
    </source>
</evidence>
<proteinExistence type="inferred from homology"/>
<dbReference type="InterPro" id="IPR016266">
    <property type="entry name" value="POLE2"/>
</dbReference>
<reference evidence="10 11" key="1">
    <citation type="journal article" date="2016" name="Genome Biol. Evol.">
        <title>Gene Family Evolution Reflects Adaptation to Soil Environmental Stressors in the Genome of the Collembolan Orchesella cincta.</title>
        <authorList>
            <person name="Faddeeva-Vakhrusheva A."/>
            <person name="Derks M.F."/>
            <person name="Anvar S.Y."/>
            <person name="Agamennone V."/>
            <person name="Suring W."/>
            <person name="Smit S."/>
            <person name="van Straalen N.M."/>
            <person name="Roelofs D."/>
        </authorList>
    </citation>
    <scope>NUCLEOTIDE SEQUENCE [LARGE SCALE GENOMIC DNA]</scope>
    <source>
        <tissue evidence="10">Mixed pool</tissue>
    </source>
</reference>
<evidence type="ECO:0000256" key="2">
    <source>
        <dbReference type="ARBA" id="ARBA00009560"/>
    </source>
</evidence>
<sequence>MDEVPEKEETFGFKPLEFSEVKVEPLPGNHICLLSGPEARSGHRTVCDDANMYAYGGYLRTESNGSIEQRLFEELWCFNFADERWKYLQAVDNTHTEVASHCAILHGNFLHVFGGTGVVFGESTSNELHTCDLRSLKWEKVSTFGEPPKPQYGQAVVLDEARKSIYVIGGTTGFEFSMDVHKLHLPTKTWEAVYICTGDSVEPSPRYRHEVAFDGKNIYVFGGGTATSAFALKIVPIFNLETRKWRKVMTKSTPIVTGQGGESVDDPETSVVYPARRKCFSSVQMEDDVYICGGCNNQTVYDDIWRFNIPTKKWHFLPLKIPTPLSFHAASLTSEGCMYLFGGVTSIKRGERTNKVFKIWLKIPTLKEICWDLLLRYNKNLKHLTREALMDIGIPPVFAKRLHPSPPSGKPHTDAEPLWESDLLKTSFPCSCDPDPGSDSLDPSRELAGSEVVNLKAGGCADIILIINHGGDSAETNFNREATDYLISILSPLQGKEQTIWLGRLIDTVQKAPLSKSLITKDIIQNAAKECGRGELENQGEILSFISAFDVPRFKYDSDKKKFMSCSKQCALFSDATDKGSLFRERYSVLLQRTLHHELFAPQVHGVDREDRRDKYNLKAVEFLIGSSSKLTDLIILGMITQLVEGKYYLEDVTGSVELDLSEAKFHTGLYTENCFVLAEGHYQDKVFYISAIGLPPPESASVTRSYFGAINFFGGPSTHANRERLEILERENEGATFVILSDVHLDNVTVMDKLKILFDGYADSPPTLFIFMGNFLAEPHGAQSAKTLRDQFNTLGDIISEFKTINDNSQFVFLPGPSDPGFVNIFPRPPFADCITGLLREKVKNVVFSSNPLRIKYCTKEIVIFREDVMTKMYRNSLYFPSAGNIAHHFVSTVIGQGNLCPLPMHVCPIYWSYGHAMSLYPLPDLVLIGDKADPFSVTNLDCTFVNPGSFVKTDFSFKVYFPCDGKIEECQIPAE</sequence>
<dbReference type="SMART" id="SM00612">
    <property type="entry name" value="Kelch"/>
    <property type="match status" value="1"/>
</dbReference>
<feature type="domain" description="DNA polymerase epsilon subunit B N-terminal" evidence="9">
    <location>
        <begin position="480"/>
        <end position="531"/>
    </location>
</feature>
<dbReference type="InterPro" id="IPR007185">
    <property type="entry name" value="DNA_pol_a/d/e_bsu"/>
</dbReference>
<dbReference type="SUPFAM" id="SSF117281">
    <property type="entry name" value="Kelch motif"/>
    <property type="match status" value="1"/>
</dbReference>